<name>A0A369QGA4_9BACT</name>
<keyword evidence="2" id="KW-1185">Reference proteome</keyword>
<dbReference type="AlphaFoldDB" id="A0A369QGA4"/>
<proteinExistence type="predicted"/>
<comment type="caution">
    <text evidence="1">The sequence shown here is derived from an EMBL/GenBank/DDBJ whole genome shotgun (WGS) entry which is preliminary data.</text>
</comment>
<evidence type="ECO:0000313" key="1">
    <source>
        <dbReference type="EMBL" id="RDC62297.1"/>
    </source>
</evidence>
<organism evidence="1 2">
    <name type="scientific">Adhaeribacter pallidiroseus</name>
    <dbReference type="NCBI Taxonomy" id="2072847"/>
    <lineage>
        <taxon>Bacteria</taxon>
        <taxon>Pseudomonadati</taxon>
        <taxon>Bacteroidota</taxon>
        <taxon>Cytophagia</taxon>
        <taxon>Cytophagales</taxon>
        <taxon>Hymenobacteraceae</taxon>
        <taxon>Adhaeribacter</taxon>
    </lineage>
</organism>
<dbReference type="Proteomes" id="UP000253919">
    <property type="component" value="Unassembled WGS sequence"/>
</dbReference>
<reference evidence="1 2" key="1">
    <citation type="submission" date="2018-04" db="EMBL/GenBank/DDBJ databases">
        <title>Adhaeribacter sp. HMF7616 genome sequencing and assembly.</title>
        <authorList>
            <person name="Kang H."/>
            <person name="Kang J."/>
            <person name="Cha I."/>
            <person name="Kim H."/>
            <person name="Joh K."/>
        </authorList>
    </citation>
    <scope>NUCLEOTIDE SEQUENCE [LARGE SCALE GENOMIC DNA]</scope>
    <source>
        <strain evidence="1 2">HMF7616</strain>
    </source>
</reference>
<gene>
    <name evidence="1" type="ORF">AHMF7616_00890</name>
</gene>
<accession>A0A369QGA4</accession>
<protein>
    <submittedName>
        <fullName evidence="1">Uncharacterized protein</fullName>
    </submittedName>
</protein>
<evidence type="ECO:0000313" key="2">
    <source>
        <dbReference type="Proteomes" id="UP000253919"/>
    </source>
</evidence>
<dbReference type="EMBL" id="QASA01000001">
    <property type="protein sequence ID" value="RDC62297.1"/>
    <property type="molecule type" value="Genomic_DNA"/>
</dbReference>
<sequence length="38" mass="4059">MNLKTQGFILLDVDVVALNNAGKSSTSNFDNAVGTKKF</sequence>